<reference evidence="10 11" key="1">
    <citation type="submission" date="2015-11" db="EMBL/GenBank/DDBJ databases">
        <title>Expanding the genomic diversity of Burkholderia species for the development of highly accurate diagnostics.</title>
        <authorList>
            <person name="Sahl J."/>
            <person name="Keim P."/>
            <person name="Wagner D."/>
        </authorList>
    </citation>
    <scope>NUCLEOTIDE SEQUENCE [LARGE SCALE GENOMIC DNA]</scope>
    <source>
        <strain evidence="10 11">MSMB574WGS</strain>
    </source>
</reference>
<evidence type="ECO:0000256" key="2">
    <source>
        <dbReference type="ARBA" id="ARBA00004370"/>
    </source>
</evidence>
<evidence type="ECO:0000256" key="3">
    <source>
        <dbReference type="ARBA" id="ARBA00012438"/>
    </source>
</evidence>
<evidence type="ECO:0000256" key="8">
    <source>
        <dbReference type="ARBA" id="ARBA00022989"/>
    </source>
</evidence>
<protein>
    <recommendedName>
        <fullName evidence="3">histidine kinase</fullName>
        <ecNumber evidence="3">2.7.13.3</ecNumber>
    </recommendedName>
</protein>
<dbReference type="Pfam" id="PF02518">
    <property type="entry name" value="HATPase_c"/>
    <property type="match status" value="1"/>
</dbReference>
<dbReference type="InterPro" id="IPR005467">
    <property type="entry name" value="His_kinase_dom"/>
</dbReference>
<gene>
    <name evidence="10" type="ORF">WT57_26500</name>
</gene>
<dbReference type="Gene3D" id="1.10.287.130">
    <property type="match status" value="1"/>
</dbReference>
<keyword evidence="8" id="KW-1133">Transmembrane helix</keyword>
<dbReference type="InterPro" id="IPR004358">
    <property type="entry name" value="Sig_transdc_His_kin-like_C"/>
</dbReference>
<dbReference type="PANTHER" id="PTHR45436:SF1">
    <property type="entry name" value="SENSOR PROTEIN QSEC"/>
    <property type="match status" value="1"/>
</dbReference>
<keyword evidence="4" id="KW-0597">Phosphoprotein</keyword>
<dbReference type="SUPFAM" id="SSF47384">
    <property type="entry name" value="Homodimeric domain of signal transducing histidine kinase"/>
    <property type="match status" value="1"/>
</dbReference>
<keyword evidence="9" id="KW-0472">Membrane</keyword>
<keyword evidence="5" id="KW-0808">Transferase</keyword>
<evidence type="ECO:0000256" key="5">
    <source>
        <dbReference type="ARBA" id="ARBA00022679"/>
    </source>
</evidence>
<organism evidence="10 11">
    <name type="scientific">Burkholderia pseudomultivorans</name>
    <dbReference type="NCBI Taxonomy" id="1207504"/>
    <lineage>
        <taxon>Bacteria</taxon>
        <taxon>Pseudomonadati</taxon>
        <taxon>Pseudomonadota</taxon>
        <taxon>Betaproteobacteria</taxon>
        <taxon>Burkholderiales</taxon>
        <taxon>Burkholderiaceae</taxon>
        <taxon>Burkholderia</taxon>
        <taxon>Burkholderia cepacia complex</taxon>
    </lineage>
</organism>
<evidence type="ECO:0000313" key="11">
    <source>
        <dbReference type="Proteomes" id="UP000061512"/>
    </source>
</evidence>
<dbReference type="Gene3D" id="3.30.565.10">
    <property type="entry name" value="Histidine kinase-like ATPase, C-terminal domain"/>
    <property type="match status" value="1"/>
</dbReference>
<dbReference type="SMART" id="SM00388">
    <property type="entry name" value="HisKA"/>
    <property type="match status" value="1"/>
</dbReference>
<sequence>MSPDPAVTSLRRSLLRRLAAPLSMLALMSGLIAYWLAWQYTQHVIDRSLADLATAISKQIQIAGPDAPFTVPPLAQAMFSDPAEALIYRISDGEQELAGDPKLPLRGINVRRMHHAYVFEAEYDNRAVRVAQVRVDNVEGGRPMVVEVAQPVRHRYRIAAEFLVAIMMPLLLLLLAGWGIVWRVVNQQLGPLTHLADSLNRQTHTSLEPVDETDVPLEIRPLTSAMNALLGRLKTALDAQRKFIADAAHQLRTPLTAVKLHAEQAATARDPQQTLTAVRELRAAADRAVRLSNQLLSLARAEPGEQAARFVDVDLAAMAFETGAEWVPRALAAHVDLGFQRSDDPGDDETLIVRGNPVLLREVIANLLDNAMKYVPLARPDGARITVNVARGALDGNQPAAEIVVEDNGPGVPANQQADLFKRFFRGDAQNGNGVETGAGLGLAIVHDIIAMHGGTVSYEDAPEGGSRFVVRVPLAARTAKPASETPAAAPTH</sequence>
<evidence type="ECO:0000256" key="1">
    <source>
        <dbReference type="ARBA" id="ARBA00000085"/>
    </source>
</evidence>
<evidence type="ECO:0000313" key="10">
    <source>
        <dbReference type="EMBL" id="KWF61264.1"/>
    </source>
</evidence>
<dbReference type="InterPro" id="IPR036097">
    <property type="entry name" value="HisK_dim/P_sf"/>
</dbReference>
<keyword evidence="7 10" id="KW-0418">Kinase</keyword>
<dbReference type="SUPFAM" id="SSF55874">
    <property type="entry name" value="ATPase domain of HSP90 chaperone/DNA topoisomerase II/histidine kinase"/>
    <property type="match status" value="1"/>
</dbReference>
<dbReference type="InterPro" id="IPR003661">
    <property type="entry name" value="HisK_dim/P_dom"/>
</dbReference>
<evidence type="ECO:0000256" key="7">
    <source>
        <dbReference type="ARBA" id="ARBA00022777"/>
    </source>
</evidence>
<dbReference type="GO" id="GO:0005886">
    <property type="term" value="C:plasma membrane"/>
    <property type="evidence" value="ECO:0007669"/>
    <property type="project" value="TreeGrafter"/>
</dbReference>
<comment type="subcellular location">
    <subcellularLocation>
        <location evidence="2">Membrane</location>
    </subcellularLocation>
</comment>
<dbReference type="CDD" id="cd00075">
    <property type="entry name" value="HATPase"/>
    <property type="match status" value="1"/>
</dbReference>
<accession>A0A132EWG5</accession>
<dbReference type="PROSITE" id="PS50109">
    <property type="entry name" value="HIS_KIN"/>
    <property type="match status" value="1"/>
</dbReference>
<dbReference type="InterPro" id="IPR036890">
    <property type="entry name" value="HATPase_C_sf"/>
</dbReference>
<comment type="caution">
    <text evidence="10">The sequence shown here is derived from an EMBL/GenBank/DDBJ whole genome shotgun (WGS) entry which is preliminary data.</text>
</comment>
<dbReference type="SMART" id="SM00387">
    <property type="entry name" value="HATPase_c"/>
    <property type="match status" value="1"/>
</dbReference>
<keyword evidence="6" id="KW-0812">Transmembrane</keyword>
<dbReference type="KEGG" id="bpsl:WS57_13360"/>
<dbReference type="InterPro" id="IPR003594">
    <property type="entry name" value="HATPase_dom"/>
</dbReference>
<evidence type="ECO:0000256" key="9">
    <source>
        <dbReference type="ARBA" id="ARBA00023136"/>
    </source>
</evidence>
<dbReference type="Pfam" id="PF08521">
    <property type="entry name" value="2CSK_N"/>
    <property type="match status" value="1"/>
</dbReference>
<evidence type="ECO:0000256" key="6">
    <source>
        <dbReference type="ARBA" id="ARBA00022692"/>
    </source>
</evidence>
<dbReference type="EMBL" id="LPJX01000053">
    <property type="protein sequence ID" value="KWF61264.1"/>
    <property type="molecule type" value="Genomic_DNA"/>
</dbReference>
<dbReference type="CDD" id="cd00082">
    <property type="entry name" value="HisKA"/>
    <property type="match status" value="1"/>
</dbReference>
<dbReference type="EC" id="2.7.13.3" evidence="3"/>
<dbReference type="Pfam" id="PF00512">
    <property type="entry name" value="HisKA"/>
    <property type="match status" value="1"/>
</dbReference>
<name>A0A132EWG5_9BURK</name>
<dbReference type="PANTHER" id="PTHR45436">
    <property type="entry name" value="SENSOR HISTIDINE KINASE YKOH"/>
    <property type="match status" value="1"/>
</dbReference>
<proteinExistence type="predicted"/>
<dbReference type="Proteomes" id="UP000061512">
    <property type="component" value="Unassembled WGS sequence"/>
</dbReference>
<dbReference type="InterPro" id="IPR013727">
    <property type="entry name" value="2CSK_N"/>
</dbReference>
<dbReference type="AlphaFoldDB" id="A0A132EWG5"/>
<dbReference type="InterPro" id="IPR050428">
    <property type="entry name" value="TCS_sensor_his_kinase"/>
</dbReference>
<dbReference type="RefSeq" id="WP_040128649.1">
    <property type="nucleotide sequence ID" value="NZ_CP013378.1"/>
</dbReference>
<dbReference type="PRINTS" id="PR00344">
    <property type="entry name" value="BCTRLSENSOR"/>
</dbReference>
<dbReference type="GO" id="GO:0000155">
    <property type="term" value="F:phosphorelay sensor kinase activity"/>
    <property type="evidence" value="ECO:0007669"/>
    <property type="project" value="InterPro"/>
</dbReference>
<comment type="catalytic activity">
    <reaction evidence="1">
        <text>ATP + protein L-histidine = ADP + protein N-phospho-L-histidine.</text>
        <dbReference type="EC" id="2.7.13.3"/>
    </reaction>
</comment>
<evidence type="ECO:0000256" key="4">
    <source>
        <dbReference type="ARBA" id="ARBA00022553"/>
    </source>
</evidence>